<reference evidence="2" key="1">
    <citation type="submission" date="2023-03" db="EMBL/GenBank/DDBJ databases">
        <title>Massive genome expansion in bonnet fungi (Mycena s.s.) driven by repeated elements and novel gene families across ecological guilds.</title>
        <authorList>
            <consortium name="Lawrence Berkeley National Laboratory"/>
            <person name="Harder C.B."/>
            <person name="Miyauchi S."/>
            <person name="Viragh M."/>
            <person name="Kuo A."/>
            <person name="Thoen E."/>
            <person name="Andreopoulos B."/>
            <person name="Lu D."/>
            <person name="Skrede I."/>
            <person name="Drula E."/>
            <person name="Henrissat B."/>
            <person name="Morin E."/>
            <person name="Kohler A."/>
            <person name="Barry K."/>
            <person name="LaButti K."/>
            <person name="Morin E."/>
            <person name="Salamov A."/>
            <person name="Lipzen A."/>
            <person name="Mereny Z."/>
            <person name="Hegedus B."/>
            <person name="Baldrian P."/>
            <person name="Stursova M."/>
            <person name="Weitz H."/>
            <person name="Taylor A."/>
            <person name="Grigoriev I.V."/>
            <person name="Nagy L.G."/>
            <person name="Martin F."/>
            <person name="Kauserud H."/>
        </authorList>
    </citation>
    <scope>NUCLEOTIDE SEQUENCE</scope>
    <source>
        <strain evidence="2">CBHHK200</strain>
    </source>
</reference>
<comment type="caution">
    <text evidence="2">The sequence shown here is derived from an EMBL/GenBank/DDBJ whole genome shotgun (WGS) entry which is preliminary data.</text>
</comment>
<accession>A0AAD6T9K9</accession>
<evidence type="ECO:0000259" key="1">
    <source>
        <dbReference type="Pfam" id="PF09820"/>
    </source>
</evidence>
<organism evidence="2 3">
    <name type="scientific">Mycena alexandri</name>
    <dbReference type="NCBI Taxonomy" id="1745969"/>
    <lineage>
        <taxon>Eukaryota</taxon>
        <taxon>Fungi</taxon>
        <taxon>Dikarya</taxon>
        <taxon>Basidiomycota</taxon>
        <taxon>Agaricomycotina</taxon>
        <taxon>Agaricomycetes</taxon>
        <taxon>Agaricomycetidae</taxon>
        <taxon>Agaricales</taxon>
        <taxon>Marasmiineae</taxon>
        <taxon>Mycenaceae</taxon>
        <taxon>Mycena</taxon>
    </lineage>
</organism>
<evidence type="ECO:0000313" key="2">
    <source>
        <dbReference type="EMBL" id="KAJ7042379.1"/>
    </source>
</evidence>
<name>A0AAD6T9K9_9AGAR</name>
<proteinExistence type="predicted"/>
<dbReference type="EMBL" id="JARJCM010000012">
    <property type="protein sequence ID" value="KAJ7042379.1"/>
    <property type="molecule type" value="Genomic_DNA"/>
</dbReference>
<dbReference type="PANTHER" id="PTHR34825">
    <property type="entry name" value="CONSERVED PROTEIN, WITH A WEAK D-GALACTARATE DEHYDRATASE/ALTRONATE HYDROLASE DOMAIN"/>
    <property type="match status" value="1"/>
</dbReference>
<dbReference type="Pfam" id="PF09820">
    <property type="entry name" value="AAA-ATPase_like"/>
    <property type="match status" value="1"/>
</dbReference>
<dbReference type="PANTHER" id="PTHR34825:SF1">
    <property type="entry name" value="AAA-ATPASE-LIKE DOMAIN-CONTAINING PROTEIN"/>
    <property type="match status" value="1"/>
</dbReference>
<evidence type="ECO:0000313" key="3">
    <source>
        <dbReference type="Proteomes" id="UP001218188"/>
    </source>
</evidence>
<dbReference type="AlphaFoldDB" id="A0AAD6T9K9"/>
<feature type="domain" description="AAA-ATPase-like" evidence="1">
    <location>
        <begin position="160"/>
        <end position="346"/>
    </location>
</feature>
<dbReference type="InterPro" id="IPR018631">
    <property type="entry name" value="AAA-ATPase-like_dom"/>
</dbReference>
<keyword evidence="3" id="KW-1185">Reference proteome</keyword>
<sequence length="847" mass="95427">MSVAEFMRRVSVEHRKRYSENRCSVCPGLMFIKSAWLVHIPDPTAEHLPDPLEQDAAAGVRLMEAAALLSEYVDLNLSDDDKVIRVLFESTFELKANVAESPTKRALEVSQDSAQPIGPESKRLRPLDPTPEGLWIIPPKDPAIPLNLAPPSINFPSLLGQEGIVSIDKSISIPALDSTLETQWACVVTLPKSTGKMFIMSMLYAYYDSTADPEIWEKLFMPLAIGPGIRKAQAQGRVLCSARKHLCLLFDFNNIQCEHVDGKGLGRAIDSYCCAILREFAKKHHIKLGFTTFNEWEKTPLEMIQKIKDTLLKQYRSDPNTQCTLFIAVDHVDFPILRLLAASRAPESITLVTATMVDLITALMSLAGPSNMKVSKMLVNSTLFTFAGRPWDGMKNLSSIPNLQKAYGMTSAEVDSIFSVLSRNRPPTKYLDLSDARVPRFLGRFTPPSFVNHVYTFDLVLQHAATFLKIDSGHKILPDSPLVLSIAERCVPLLADSNLRRKRPVYLSPIREIWPLKLNGLRSKEEILWMVLLCLGILMVTDEGSHRPDQLWALAVRCPTLETQIFGNCPILPKTELEESGRETQMRALFERNPTILMDIMSERLARKHHRDLYQMGEEALQATFDEYMENPELKWKAHYISQLGLLTNSQKTKEARSDEGHLRDAPGEGRFGYSDFFLCGLKRAVVGELKYLSLFGFLRAKYHTKAEFIKKIFEDPTCSFRAHCKKEGKRLRRLPLQKLRGETYFRFENGRGNLVFVGAILDEALKQVECYVKAVVGGIAMQGNPLEGVTRAETRVNVTSGSDEVFGVVFCGVGPRMVTIMADTKSSKYHYAGRPNWRSLYDEDDD</sequence>
<gene>
    <name evidence="2" type="ORF">C8F04DRAFT_1251820</name>
</gene>
<dbReference type="Proteomes" id="UP001218188">
    <property type="component" value="Unassembled WGS sequence"/>
</dbReference>
<protein>
    <recommendedName>
        <fullName evidence="1">AAA-ATPase-like domain-containing protein</fullName>
    </recommendedName>
</protein>